<accession>A0ABD0PEV9</accession>
<protein>
    <submittedName>
        <fullName evidence="1">Uncharacterized protein</fullName>
    </submittedName>
</protein>
<name>A0ABD0PEV9_CIRMR</name>
<gene>
    <name evidence="1" type="ORF">M9458_032621</name>
</gene>
<dbReference type="Proteomes" id="UP001529510">
    <property type="component" value="Unassembled WGS sequence"/>
</dbReference>
<dbReference type="AlphaFoldDB" id="A0ABD0PEV9"/>
<feature type="non-terminal residue" evidence="1">
    <location>
        <position position="98"/>
    </location>
</feature>
<keyword evidence="2" id="KW-1185">Reference proteome</keyword>
<reference evidence="1 2" key="1">
    <citation type="submission" date="2024-05" db="EMBL/GenBank/DDBJ databases">
        <title>Genome sequencing and assembly of Indian major carp, Cirrhinus mrigala (Hamilton, 1822).</title>
        <authorList>
            <person name="Mohindra V."/>
            <person name="Chowdhury L.M."/>
            <person name="Lal K."/>
            <person name="Jena J.K."/>
        </authorList>
    </citation>
    <scope>NUCLEOTIDE SEQUENCE [LARGE SCALE GENOMIC DNA]</scope>
    <source>
        <strain evidence="1">CM1030</strain>
        <tissue evidence="1">Blood</tissue>
    </source>
</reference>
<feature type="non-terminal residue" evidence="1">
    <location>
        <position position="1"/>
    </location>
</feature>
<comment type="caution">
    <text evidence="1">The sequence shown here is derived from an EMBL/GenBank/DDBJ whole genome shotgun (WGS) entry which is preliminary data.</text>
</comment>
<evidence type="ECO:0000313" key="2">
    <source>
        <dbReference type="Proteomes" id="UP001529510"/>
    </source>
</evidence>
<proteinExistence type="predicted"/>
<sequence>CSSEVIVGYGLDFHVSLHDISEPIRVGFRHIAVEANQTSLPADELLNADGTPKENYQDRVEITPQKFTLRAVTAADEGSYTFSDSIGKVQKKICLNVK</sequence>
<evidence type="ECO:0000313" key="1">
    <source>
        <dbReference type="EMBL" id="KAL0172310.1"/>
    </source>
</evidence>
<organism evidence="1 2">
    <name type="scientific">Cirrhinus mrigala</name>
    <name type="common">Mrigala</name>
    <dbReference type="NCBI Taxonomy" id="683832"/>
    <lineage>
        <taxon>Eukaryota</taxon>
        <taxon>Metazoa</taxon>
        <taxon>Chordata</taxon>
        <taxon>Craniata</taxon>
        <taxon>Vertebrata</taxon>
        <taxon>Euteleostomi</taxon>
        <taxon>Actinopterygii</taxon>
        <taxon>Neopterygii</taxon>
        <taxon>Teleostei</taxon>
        <taxon>Ostariophysi</taxon>
        <taxon>Cypriniformes</taxon>
        <taxon>Cyprinidae</taxon>
        <taxon>Labeoninae</taxon>
        <taxon>Labeonini</taxon>
        <taxon>Cirrhinus</taxon>
    </lineage>
</organism>
<dbReference type="InterPro" id="IPR013783">
    <property type="entry name" value="Ig-like_fold"/>
</dbReference>
<dbReference type="Gene3D" id="2.60.40.10">
    <property type="entry name" value="Immunoglobulins"/>
    <property type="match status" value="1"/>
</dbReference>
<dbReference type="EMBL" id="JAMKFB020000016">
    <property type="protein sequence ID" value="KAL0172310.1"/>
    <property type="molecule type" value="Genomic_DNA"/>
</dbReference>